<protein>
    <recommendedName>
        <fullName evidence="3">Transcription factor domain-containing protein</fullName>
    </recommendedName>
</protein>
<evidence type="ECO:0008006" key="3">
    <source>
        <dbReference type="Google" id="ProtNLM"/>
    </source>
</evidence>
<dbReference type="PANTHER" id="PTHR38111">
    <property type="entry name" value="ZN(2)-C6 FUNGAL-TYPE DOMAIN-CONTAINING PROTEIN-RELATED"/>
    <property type="match status" value="1"/>
</dbReference>
<name>A0AAN6LMS7_9PLEO</name>
<evidence type="ECO:0000313" key="2">
    <source>
        <dbReference type="Proteomes" id="UP001280581"/>
    </source>
</evidence>
<dbReference type="EMBL" id="WVTA01000018">
    <property type="protein sequence ID" value="KAK3197556.1"/>
    <property type="molecule type" value="Genomic_DNA"/>
</dbReference>
<dbReference type="InterPro" id="IPR053178">
    <property type="entry name" value="Osmoadaptation_assoc"/>
</dbReference>
<proteinExistence type="predicted"/>
<organism evidence="1 2">
    <name type="scientific">Pseudopithomyces chartarum</name>
    <dbReference type="NCBI Taxonomy" id="1892770"/>
    <lineage>
        <taxon>Eukaryota</taxon>
        <taxon>Fungi</taxon>
        <taxon>Dikarya</taxon>
        <taxon>Ascomycota</taxon>
        <taxon>Pezizomycotina</taxon>
        <taxon>Dothideomycetes</taxon>
        <taxon>Pleosporomycetidae</taxon>
        <taxon>Pleosporales</taxon>
        <taxon>Massarineae</taxon>
        <taxon>Didymosphaeriaceae</taxon>
        <taxon>Pseudopithomyces</taxon>
    </lineage>
</organism>
<dbReference type="PANTHER" id="PTHR38111:SF2">
    <property type="entry name" value="FINGER DOMAIN PROTEIN, PUTATIVE (AFU_ORTHOLOGUE AFUA_1G01560)-RELATED"/>
    <property type="match status" value="1"/>
</dbReference>
<feature type="non-terminal residue" evidence="1">
    <location>
        <position position="1"/>
    </location>
</feature>
<keyword evidence="2" id="KW-1185">Reference proteome</keyword>
<gene>
    <name evidence="1" type="ORF">GRF29_216g572685</name>
</gene>
<dbReference type="InterPro" id="IPR021858">
    <property type="entry name" value="Fun_TF"/>
</dbReference>
<dbReference type="Proteomes" id="UP001280581">
    <property type="component" value="Unassembled WGS sequence"/>
</dbReference>
<evidence type="ECO:0000313" key="1">
    <source>
        <dbReference type="EMBL" id="KAK3197556.1"/>
    </source>
</evidence>
<sequence length="470" mass="51650">RNLACDGPKDYTWICQHRDVPPNENAVSLRVAIPAEFSFVAFEDDICVAYARRHLLRNGCVEVACDIVQRAGLTDGALEPGLDLLRNAILSLSTTFYGNQNRQKSIANRGYQLYGKVLAQLNTHLAQPHRQTTDETILTAVTCMIMEMFVPTGSNSFYKHVRGIEAIIAARGPPTDQRGVNPAMISGVRILCIVGAIVERRPSIWGKGGWKNIPPPHDDEGSVIRHEILLILADCTILMQDMDKVLSNATTQEDRRRALAFALGCMGALQALHPRWERHNANMLDSDAPFQMRDPMVTSHASATTYMLYNTAYICILRILQAYDPSRISLSLQVSASMRIIRCLELKADRKHEGSGESNTIAFIATKVAWQTLGGSTTPAGSKLSHIVKGATKGFFAADAWDGPEDFTEQQTLPLPFQGIDATMPLAQVEQIPLVKAGYRAIDLVNVGEKPPSDIAPLWATSETPLIYAG</sequence>
<dbReference type="Pfam" id="PF11951">
    <property type="entry name" value="Fungal_trans_2"/>
    <property type="match status" value="1"/>
</dbReference>
<reference evidence="1 2" key="1">
    <citation type="submission" date="2021-02" db="EMBL/GenBank/DDBJ databases">
        <title>Genome assembly of Pseudopithomyces chartarum.</title>
        <authorList>
            <person name="Jauregui R."/>
            <person name="Singh J."/>
            <person name="Voisey C."/>
        </authorList>
    </citation>
    <scope>NUCLEOTIDE SEQUENCE [LARGE SCALE GENOMIC DNA]</scope>
    <source>
        <strain evidence="1 2">AGR01</strain>
    </source>
</reference>
<accession>A0AAN6LMS7</accession>
<dbReference type="AlphaFoldDB" id="A0AAN6LMS7"/>
<comment type="caution">
    <text evidence="1">The sequence shown here is derived from an EMBL/GenBank/DDBJ whole genome shotgun (WGS) entry which is preliminary data.</text>
</comment>